<proteinExistence type="predicted"/>
<sequence length="64" mass="7136">MNHYTEEEEAEAAQLRILSAKFAAKAKTTQITYNNTYGAASYHEQPVVYGNGIAKIERTNGKDQ</sequence>
<evidence type="ECO:0000313" key="1">
    <source>
        <dbReference type="EMBL" id="KAJ2921581.1"/>
    </source>
</evidence>
<reference evidence="1" key="1">
    <citation type="submission" date="2022-06" db="EMBL/GenBank/DDBJ databases">
        <title>Genome Sequence of Candolleomyces eurysporus.</title>
        <authorList>
            <person name="Buettner E."/>
        </authorList>
    </citation>
    <scope>NUCLEOTIDE SEQUENCE</scope>
    <source>
        <strain evidence="1">VTCC 930004</strain>
    </source>
</reference>
<feature type="non-terminal residue" evidence="1">
    <location>
        <position position="64"/>
    </location>
</feature>
<dbReference type="AlphaFoldDB" id="A0A9W8IQR8"/>
<name>A0A9W8IQR8_9AGAR</name>
<dbReference type="EMBL" id="JANBPK010001578">
    <property type="protein sequence ID" value="KAJ2921581.1"/>
    <property type="molecule type" value="Genomic_DNA"/>
</dbReference>
<organism evidence="1 2">
    <name type="scientific">Candolleomyces eurysporus</name>
    <dbReference type="NCBI Taxonomy" id="2828524"/>
    <lineage>
        <taxon>Eukaryota</taxon>
        <taxon>Fungi</taxon>
        <taxon>Dikarya</taxon>
        <taxon>Basidiomycota</taxon>
        <taxon>Agaricomycotina</taxon>
        <taxon>Agaricomycetes</taxon>
        <taxon>Agaricomycetidae</taxon>
        <taxon>Agaricales</taxon>
        <taxon>Agaricineae</taxon>
        <taxon>Psathyrellaceae</taxon>
        <taxon>Candolleomyces</taxon>
    </lineage>
</organism>
<gene>
    <name evidence="1" type="ORF">H1R20_g15513</name>
</gene>
<keyword evidence="2" id="KW-1185">Reference proteome</keyword>
<comment type="caution">
    <text evidence="1">The sequence shown here is derived from an EMBL/GenBank/DDBJ whole genome shotgun (WGS) entry which is preliminary data.</text>
</comment>
<accession>A0A9W8IQR8</accession>
<protein>
    <submittedName>
        <fullName evidence="1">Uncharacterized protein</fullName>
    </submittedName>
</protein>
<dbReference type="Proteomes" id="UP001140091">
    <property type="component" value="Unassembled WGS sequence"/>
</dbReference>
<evidence type="ECO:0000313" key="2">
    <source>
        <dbReference type="Proteomes" id="UP001140091"/>
    </source>
</evidence>